<dbReference type="EMBL" id="JACEIK010001255">
    <property type="protein sequence ID" value="MCD7467664.1"/>
    <property type="molecule type" value="Genomic_DNA"/>
</dbReference>
<sequence length="96" mass="10612">MRLFPRKIAKPPVVASPVSISECVHNIYSLCLVASEKQDGSVVGGGSWEETDTNVEWDESIDREFEEDSTGMVPKGELRASGVEENAEEADYFFVI</sequence>
<organism evidence="1 2">
    <name type="scientific">Datura stramonium</name>
    <name type="common">Jimsonweed</name>
    <name type="synonym">Common thornapple</name>
    <dbReference type="NCBI Taxonomy" id="4076"/>
    <lineage>
        <taxon>Eukaryota</taxon>
        <taxon>Viridiplantae</taxon>
        <taxon>Streptophyta</taxon>
        <taxon>Embryophyta</taxon>
        <taxon>Tracheophyta</taxon>
        <taxon>Spermatophyta</taxon>
        <taxon>Magnoliopsida</taxon>
        <taxon>eudicotyledons</taxon>
        <taxon>Gunneridae</taxon>
        <taxon>Pentapetalae</taxon>
        <taxon>asterids</taxon>
        <taxon>lamiids</taxon>
        <taxon>Solanales</taxon>
        <taxon>Solanaceae</taxon>
        <taxon>Solanoideae</taxon>
        <taxon>Datureae</taxon>
        <taxon>Datura</taxon>
    </lineage>
</organism>
<protein>
    <submittedName>
        <fullName evidence="1">Uncharacterized protein</fullName>
    </submittedName>
</protein>
<reference evidence="1 2" key="1">
    <citation type="journal article" date="2021" name="BMC Genomics">
        <title>Datura genome reveals duplications of psychoactive alkaloid biosynthetic genes and high mutation rate following tissue culture.</title>
        <authorList>
            <person name="Rajewski A."/>
            <person name="Carter-House D."/>
            <person name="Stajich J."/>
            <person name="Litt A."/>
        </authorList>
    </citation>
    <scope>NUCLEOTIDE SEQUENCE [LARGE SCALE GENOMIC DNA]</scope>
    <source>
        <strain evidence="1">AR-01</strain>
    </source>
</reference>
<dbReference type="Proteomes" id="UP000823775">
    <property type="component" value="Unassembled WGS sequence"/>
</dbReference>
<accession>A0ABS8TAQ5</accession>
<gene>
    <name evidence="1" type="ORF">HAX54_005215</name>
</gene>
<name>A0ABS8TAQ5_DATST</name>
<keyword evidence="2" id="KW-1185">Reference proteome</keyword>
<evidence type="ECO:0000313" key="2">
    <source>
        <dbReference type="Proteomes" id="UP000823775"/>
    </source>
</evidence>
<comment type="caution">
    <text evidence="1">The sequence shown here is derived from an EMBL/GenBank/DDBJ whole genome shotgun (WGS) entry which is preliminary data.</text>
</comment>
<proteinExistence type="predicted"/>
<evidence type="ECO:0000313" key="1">
    <source>
        <dbReference type="EMBL" id="MCD7467664.1"/>
    </source>
</evidence>